<dbReference type="SMART" id="SM01321">
    <property type="entry name" value="Y1_Tnp"/>
    <property type="match status" value="1"/>
</dbReference>
<name>A0A941IXC9_9BACT</name>
<sequence>MNYQPFEPGRYYHLYNRGNNRESLFLDVENYWFILKLIKKHWLPWLNVYSYCLLPNHFHFVIRIKEAHKLPDSWQDGQSAIHQPFANCFNAYTKAINKRYHRTGSLFQEHLKRIEITNEEYLQNLIIYINTNPDKHQVASSPDYRFSSYQSLLSTKPSHLCRTEVIELFGDTENLKYMLEKQQYNLSLINELTFE</sequence>
<accession>A0A941IXC9</accession>
<comment type="caution">
    <text evidence="2">The sequence shown here is derived from an EMBL/GenBank/DDBJ whole genome shotgun (WGS) entry which is preliminary data.</text>
</comment>
<evidence type="ECO:0000313" key="3">
    <source>
        <dbReference type="Proteomes" id="UP000679220"/>
    </source>
</evidence>
<dbReference type="GO" id="GO:0004803">
    <property type="term" value="F:transposase activity"/>
    <property type="evidence" value="ECO:0007669"/>
    <property type="project" value="InterPro"/>
</dbReference>
<protein>
    <submittedName>
        <fullName evidence="2">Transposase</fullName>
    </submittedName>
</protein>
<dbReference type="InterPro" id="IPR036515">
    <property type="entry name" value="Transposase_17_sf"/>
</dbReference>
<dbReference type="Gene3D" id="3.30.70.1290">
    <property type="entry name" value="Transposase IS200-like"/>
    <property type="match status" value="1"/>
</dbReference>
<dbReference type="PANTHER" id="PTHR34322">
    <property type="entry name" value="TRANSPOSASE, Y1_TNP DOMAIN-CONTAINING"/>
    <property type="match status" value="1"/>
</dbReference>
<gene>
    <name evidence="2" type="ORF">KDU71_07850</name>
</gene>
<evidence type="ECO:0000313" key="2">
    <source>
        <dbReference type="EMBL" id="MBR8535468.1"/>
    </source>
</evidence>
<proteinExistence type="predicted"/>
<dbReference type="AlphaFoldDB" id="A0A941IXC9"/>
<reference evidence="2" key="1">
    <citation type="journal article" date="2018" name="Int. J. Syst. Evol. Microbiol.">
        <title>Carboxylicivirga sediminis sp. nov., isolated from coastal sediment.</title>
        <authorList>
            <person name="Wang F.Q."/>
            <person name="Ren L.H."/>
            <person name="Zou R.J."/>
            <person name="Sun Y.Z."/>
            <person name="Liu X.J."/>
            <person name="Jiang F."/>
            <person name="Liu L.J."/>
        </authorList>
    </citation>
    <scope>NUCLEOTIDE SEQUENCE</scope>
    <source>
        <strain evidence="2">JR1</strain>
    </source>
</reference>
<dbReference type="RefSeq" id="WP_212189373.1">
    <property type="nucleotide sequence ID" value="NZ_JAGTAR010000009.1"/>
</dbReference>
<dbReference type="PANTHER" id="PTHR34322:SF2">
    <property type="entry name" value="TRANSPOSASE IS200-LIKE DOMAIN-CONTAINING PROTEIN"/>
    <property type="match status" value="1"/>
</dbReference>
<dbReference type="GO" id="GO:0003677">
    <property type="term" value="F:DNA binding"/>
    <property type="evidence" value="ECO:0007669"/>
    <property type="project" value="InterPro"/>
</dbReference>
<reference evidence="2" key="2">
    <citation type="submission" date="2021-04" db="EMBL/GenBank/DDBJ databases">
        <authorList>
            <person name="Zhang T."/>
            <person name="Zhang Y."/>
            <person name="Lu D."/>
            <person name="Zuo D."/>
            <person name="Du Z."/>
        </authorList>
    </citation>
    <scope>NUCLEOTIDE SEQUENCE</scope>
    <source>
        <strain evidence="2">JR1</strain>
    </source>
</reference>
<dbReference type="InterPro" id="IPR002686">
    <property type="entry name" value="Transposase_17"/>
</dbReference>
<dbReference type="GO" id="GO:0006313">
    <property type="term" value="P:DNA transposition"/>
    <property type="evidence" value="ECO:0007669"/>
    <property type="project" value="InterPro"/>
</dbReference>
<organism evidence="2 3">
    <name type="scientific">Carboxylicivirga sediminis</name>
    <dbReference type="NCBI Taxonomy" id="2006564"/>
    <lineage>
        <taxon>Bacteria</taxon>
        <taxon>Pseudomonadati</taxon>
        <taxon>Bacteroidota</taxon>
        <taxon>Bacteroidia</taxon>
        <taxon>Marinilabiliales</taxon>
        <taxon>Marinilabiliaceae</taxon>
        <taxon>Carboxylicivirga</taxon>
    </lineage>
</organism>
<dbReference type="SUPFAM" id="SSF143422">
    <property type="entry name" value="Transposase IS200-like"/>
    <property type="match status" value="1"/>
</dbReference>
<keyword evidence="3" id="KW-1185">Reference proteome</keyword>
<dbReference type="Proteomes" id="UP000679220">
    <property type="component" value="Unassembled WGS sequence"/>
</dbReference>
<dbReference type="EMBL" id="JAGTAR010000009">
    <property type="protein sequence ID" value="MBR8535468.1"/>
    <property type="molecule type" value="Genomic_DNA"/>
</dbReference>
<evidence type="ECO:0000259" key="1">
    <source>
        <dbReference type="SMART" id="SM01321"/>
    </source>
</evidence>
<feature type="domain" description="Transposase IS200-like" evidence="1">
    <location>
        <begin position="7"/>
        <end position="132"/>
    </location>
</feature>